<dbReference type="EMBL" id="KN838649">
    <property type="protein sequence ID" value="KIJ99301.1"/>
    <property type="molecule type" value="Genomic_DNA"/>
</dbReference>
<dbReference type="PANTHER" id="PTHR44167:SF24">
    <property type="entry name" value="SERINE_THREONINE-PROTEIN KINASE CHK2"/>
    <property type="match status" value="1"/>
</dbReference>
<dbReference type="OrthoDB" id="5987198at2759"/>
<dbReference type="STRING" id="1095629.A0A0C9XP14"/>
<dbReference type="Gene3D" id="1.10.510.10">
    <property type="entry name" value="Transferase(Phosphotransferase) domain 1"/>
    <property type="match status" value="1"/>
</dbReference>
<dbReference type="PANTHER" id="PTHR44167">
    <property type="entry name" value="OVARIAN-SPECIFIC SERINE/THREONINE-PROTEIN KINASE LOK-RELATED"/>
    <property type="match status" value="1"/>
</dbReference>
<proteinExistence type="predicted"/>
<dbReference type="InterPro" id="IPR011009">
    <property type="entry name" value="Kinase-like_dom_sf"/>
</dbReference>
<name>A0A0C9XP14_9AGAR</name>
<keyword evidence="3" id="KW-1185">Reference proteome</keyword>
<protein>
    <recommendedName>
        <fullName evidence="1">Protein kinase domain-containing protein</fullName>
    </recommendedName>
</protein>
<dbReference type="SUPFAM" id="SSF56112">
    <property type="entry name" value="Protein kinase-like (PK-like)"/>
    <property type="match status" value="1"/>
</dbReference>
<dbReference type="GO" id="GO:0044773">
    <property type="term" value="P:mitotic DNA damage checkpoint signaling"/>
    <property type="evidence" value="ECO:0007669"/>
    <property type="project" value="TreeGrafter"/>
</dbReference>
<accession>A0A0C9XP14</accession>
<dbReference type="GO" id="GO:0005524">
    <property type="term" value="F:ATP binding"/>
    <property type="evidence" value="ECO:0007669"/>
    <property type="project" value="InterPro"/>
</dbReference>
<sequence>MPVNEPNARRDNLRGGEIWWRDHQAWFDECGYTLRSSRLMPGWVPSWVGKDVWPSDCEDYKLLPTDSIQDAIRKDDQKKVMLKLVDIVEYPNEVDITTFLSSKDLANAPENHCVPILEVLKPQDDQRHVILVMPLLRACLNPPFETVGEVVEFLRQIFEGIRFMHVHRVAHRDCHEPNILMNADDMYPGGFHAADPSMTPDWSGKAKHFSRTERPPKYYLIDFGISVRFSPDDSTPRTRVDAWGGDFDRPPEIEQVNAEYDPFPTDVYYMGNIIKHNFTEGSEPIEVKMKLGFDFLKALAADMTHADPLQRPTMDEVVTRYAEIRKALPWWKLRQRVVRCDEFFLARWYRDTKHIGRSLGYAIRRIPPLPTSDIIL</sequence>
<evidence type="ECO:0000259" key="1">
    <source>
        <dbReference type="PROSITE" id="PS50011"/>
    </source>
</evidence>
<evidence type="ECO:0000313" key="2">
    <source>
        <dbReference type="EMBL" id="KIJ99301.1"/>
    </source>
</evidence>
<reference evidence="3" key="2">
    <citation type="submission" date="2015-01" db="EMBL/GenBank/DDBJ databases">
        <title>Evolutionary Origins and Diversification of the Mycorrhizal Mutualists.</title>
        <authorList>
            <consortium name="DOE Joint Genome Institute"/>
            <consortium name="Mycorrhizal Genomics Consortium"/>
            <person name="Kohler A."/>
            <person name="Kuo A."/>
            <person name="Nagy L.G."/>
            <person name="Floudas D."/>
            <person name="Copeland A."/>
            <person name="Barry K.W."/>
            <person name="Cichocki N."/>
            <person name="Veneault-Fourrey C."/>
            <person name="LaButti K."/>
            <person name="Lindquist E.A."/>
            <person name="Lipzen A."/>
            <person name="Lundell T."/>
            <person name="Morin E."/>
            <person name="Murat C."/>
            <person name="Riley R."/>
            <person name="Ohm R."/>
            <person name="Sun H."/>
            <person name="Tunlid A."/>
            <person name="Henrissat B."/>
            <person name="Grigoriev I.V."/>
            <person name="Hibbett D.S."/>
            <person name="Martin F."/>
        </authorList>
    </citation>
    <scope>NUCLEOTIDE SEQUENCE [LARGE SCALE GENOMIC DNA]</scope>
    <source>
        <strain evidence="3">LaAM-08-1</strain>
    </source>
</reference>
<gene>
    <name evidence="2" type="ORF">K443DRAFT_680026</name>
</gene>
<feature type="domain" description="Protein kinase" evidence="1">
    <location>
        <begin position="1"/>
        <end position="344"/>
    </location>
</feature>
<dbReference type="PROSITE" id="PS50011">
    <property type="entry name" value="PROTEIN_KINASE_DOM"/>
    <property type="match status" value="1"/>
</dbReference>
<dbReference type="InterPro" id="IPR000719">
    <property type="entry name" value="Prot_kinase_dom"/>
</dbReference>
<dbReference type="Proteomes" id="UP000054477">
    <property type="component" value="Unassembled WGS sequence"/>
</dbReference>
<reference evidence="2 3" key="1">
    <citation type="submission" date="2014-04" db="EMBL/GenBank/DDBJ databases">
        <authorList>
            <consortium name="DOE Joint Genome Institute"/>
            <person name="Kuo A."/>
            <person name="Kohler A."/>
            <person name="Nagy L.G."/>
            <person name="Floudas D."/>
            <person name="Copeland A."/>
            <person name="Barry K.W."/>
            <person name="Cichocki N."/>
            <person name="Veneault-Fourrey C."/>
            <person name="LaButti K."/>
            <person name="Lindquist E.A."/>
            <person name="Lipzen A."/>
            <person name="Lundell T."/>
            <person name="Morin E."/>
            <person name="Murat C."/>
            <person name="Sun H."/>
            <person name="Tunlid A."/>
            <person name="Henrissat B."/>
            <person name="Grigoriev I.V."/>
            <person name="Hibbett D.S."/>
            <person name="Martin F."/>
            <person name="Nordberg H.P."/>
            <person name="Cantor M.N."/>
            <person name="Hua S.X."/>
        </authorList>
    </citation>
    <scope>NUCLEOTIDE SEQUENCE [LARGE SCALE GENOMIC DNA]</scope>
    <source>
        <strain evidence="2 3">LaAM-08-1</strain>
    </source>
</reference>
<dbReference type="GO" id="GO:0004674">
    <property type="term" value="F:protein serine/threonine kinase activity"/>
    <property type="evidence" value="ECO:0007669"/>
    <property type="project" value="TreeGrafter"/>
</dbReference>
<dbReference type="SMART" id="SM00220">
    <property type="entry name" value="S_TKc"/>
    <property type="match status" value="1"/>
</dbReference>
<dbReference type="GO" id="GO:0005634">
    <property type="term" value="C:nucleus"/>
    <property type="evidence" value="ECO:0007669"/>
    <property type="project" value="TreeGrafter"/>
</dbReference>
<evidence type="ECO:0000313" key="3">
    <source>
        <dbReference type="Proteomes" id="UP000054477"/>
    </source>
</evidence>
<organism evidence="2 3">
    <name type="scientific">Laccaria amethystina LaAM-08-1</name>
    <dbReference type="NCBI Taxonomy" id="1095629"/>
    <lineage>
        <taxon>Eukaryota</taxon>
        <taxon>Fungi</taxon>
        <taxon>Dikarya</taxon>
        <taxon>Basidiomycota</taxon>
        <taxon>Agaricomycotina</taxon>
        <taxon>Agaricomycetes</taxon>
        <taxon>Agaricomycetidae</taxon>
        <taxon>Agaricales</taxon>
        <taxon>Agaricineae</taxon>
        <taxon>Hydnangiaceae</taxon>
        <taxon>Laccaria</taxon>
    </lineage>
</organism>
<dbReference type="HOGENOM" id="CLU_044121_2_1_1"/>
<dbReference type="AlphaFoldDB" id="A0A0C9XP14"/>